<keyword evidence="1" id="KW-0732">Signal</keyword>
<evidence type="ECO:0000313" key="3">
    <source>
        <dbReference type="Proteomes" id="UP000520767"/>
    </source>
</evidence>
<sequence length="204" mass="21170">MRGTGLLAITFLLAMLGFTSTAAAAEPAVWVGSPLAATWPTGSSLPSQHHIPYNGDWSADLQSVRVGAPVVLYAAPQNGSTSVSARVEIVRPACASGVIADGGYRVTVGLFTGGTKIGSATYAHINPSVSQGATIPRWNTQLGVVGNYRSSSCWTGPHVHVELYSQHNYACYNRGWAPGQAMSPTNFIGFTGGAFASGQRAACP</sequence>
<dbReference type="Proteomes" id="UP000520767">
    <property type="component" value="Unassembled WGS sequence"/>
</dbReference>
<dbReference type="AlphaFoldDB" id="A0A7W7VHZ9"/>
<dbReference type="Gene3D" id="2.70.70.10">
    <property type="entry name" value="Glucose Permease (Domain IIA)"/>
    <property type="match status" value="1"/>
</dbReference>
<dbReference type="RefSeq" id="WP_184814603.1">
    <property type="nucleotide sequence ID" value="NZ_JACHJQ010000007.1"/>
</dbReference>
<proteinExistence type="predicted"/>
<dbReference type="EMBL" id="JACHJQ010000007">
    <property type="protein sequence ID" value="MBB4910575.1"/>
    <property type="molecule type" value="Genomic_DNA"/>
</dbReference>
<dbReference type="InterPro" id="IPR011055">
    <property type="entry name" value="Dup_hybrid_motif"/>
</dbReference>
<protein>
    <recommendedName>
        <fullName evidence="4">Peptidase M23-like protein</fullName>
    </recommendedName>
</protein>
<evidence type="ECO:0000313" key="2">
    <source>
        <dbReference type="EMBL" id="MBB4910575.1"/>
    </source>
</evidence>
<gene>
    <name evidence="2" type="ORF">FHR82_006833</name>
</gene>
<evidence type="ECO:0000256" key="1">
    <source>
        <dbReference type="SAM" id="SignalP"/>
    </source>
</evidence>
<evidence type="ECO:0008006" key="4">
    <source>
        <dbReference type="Google" id="ProtNLM"/>
    </source>
</evidence>
<feature type="chain" id="PRO_5030525297" description="Peptidase M23-like protein" evidence="1">
    <location>
        <begin position="25"/>
        <end position="204"/>
    </location>
</feature>
<organism evidence="2 3">
    <name type="scientific">Actinophytocola algeriensis</name>
    <dbReference type="NCBI Taxonomy" id="1768010"/>
    <lineage>
        <taxon>Bacteria</taxon>
        <taxon>Bacillati</taxon>
        <taxon>Actinomycetota</taxon>
        <taxon>Actinomycetes</taxon>
        <taxon>Pseudonocardiales</taxon>
        <taxon>Pseudonocardiaceae</taxon>
    </lineage>
</organism>
<accession>A0A7W7VHZ9</accession>
<name>A0A7W7VHZ9_9PSEU</name>
<reference evidence="2 3" key="1">
    <citation type="submission" date="2020-08" db="EMBL/GenBank/DDBJ databases">
        <title>Genomic Encyclopedia of Type Strains, Phase III (KMG-III): the genomes of soil and plant-associated and newly described type strains.</title>
        <authorList>
            <person name="Whitman W."/>
        </authorList>
    </citation>
    <scope>NUCLEOTIDE SEQUENCE [LARGE SCALE GENOMIC DNA]</scope>
    <source>
        <strain evidence="2 3">CECT 8960</strain>
    </source>
</reference>
<feature type="signal peptide" evidence="1">
    <location>
        <begin position="1"/>
        <end position="24"/>
    </location>
</feature>
<comment type="caution">
    <text evidence="2">The sequence shown here is derived from an EMBL/GenBank/DDBJ whole genome shotgun (WGS) entry which is preliminary data.</text>
</comment>
<keyword evidence="3" id="KW-1185">Reference proteome</keyword>